<sequence length="149" mass="15943">MSCATILSKSSYPVTINSQPDGATITITDQNGVKVYEGSTPTTVTLKAGAGFFKGASYTVSFQKPGYAAQTITISKELDMWYIGNLVFGGLIGLLIVDPLTGAMWKLPSNVNATLVRSSTSLNIDGQQLRMVLLDDVPLELRSKLIPVK</sequence>
<dbReference type="EMBL" id="DROD01000313">
    <property type="protein sequence ID" value="HHJ52456.1"/>
    <property type="molecule type" value="Genomic_DNA"/>
</dbReference>
<evidence type="ECO:0000313" key="3">
    <source>
        <dbReference type="EMBL" id="HHJ52456.1"/>
    </source>
</evidence>
<gene>
    <name evidence="3" type="ORF">ENJ89_04615</name>
</gene>
<evidence type="ECO:0000256" key="1">
    <source>
        <dbReference type="SAM" id="Phobius"/>
    </source>
</evidence>
<dbReference type="Proteomes" id="UP000886124">
    <property type="component" value="Unassembled WGS sequence"/>
</dbReference>
<reference evidence="3" key="1">
    <citation type="journal article" date="2020" name="mSystems">
        <title>Genome- and Community-Level Interaction Insights into Carbon Utilization and Element Cycling Functions of Hydrothermarchaeota in Hydrothermal Sediment.</title>
        <authorList>
            <person name="Zhou Z."/>
            <person name="Liu Y."/>
            <person name="Xu W."/>
            <person name="Pan J."/>
            <person name="Luo Z.H."/>
            <person name="Li M."/>
        </authorList>
    </citation>
    <scope>NUCLEOTIDE SEQUENCE [LARGE SCALE GENOMIC DNA]</scope>
    <source>
        <strain evidence="3">HyVt-527</strain>
    </source>
</reference>
<dbReference type="AlphaFoldDB" id="A0A7V5PNP9"/>
<keyword evidence="1" id="KW-0812">Transmembrane</keyword>
<keyword evidence="1" id="KW-0472">Membrane</keyword>
<accession>A0A7V5PNP9</accession>
<keyword evidence="1" id="KW-1133">Transmembrane helix</keyword>
<name>A0A7V5PNP9_CALAY</name>
<dbReference type="Pfam" id="PF08308">
    <property type="entry name" value="PEGA"/>
    <property type="match status" value="1"/>
</dbReference>
<comment type="caution">
    <text evidence="3">The sequence shown here is derived from an EMBL/GenBank/DDBJ whole genome shotgun (WGS) entry which is preliminary data.</text>
</comment>
<protein>
    <submittedName>
        <fullName evidence="3">PEGA domain-containing protein</fullName>
    </submittedName>
</protein>
<feature type="domain" description="PEGA" evidence="2">
    <location>
        <begin position="13"/>
        <end position="80"/>
    </location>
</feature>
<feature type="transmembrane region" description="Helical" evidence="1">
    <location>
        <begin position="80"/>
        <end position="97"/>
    </location>
</feature>
<dbReference type="InterPro" id="IPR013229">
    <property type="entry name" value="PEGA"/>
</dbReference>
<evidence type="ECO:0000259" key="2">
    <source>
        <dbReference type="Pfam" id="PF08308"/>
    </source>
</evidence>
<organism evidence="3">
    <name type="scientific">Caldithrix abyssi</name>
    <dbReference type="NCBI Taxonomy" id="187145"/>
    <lineage>
        <taxon>Bacteria</taxon>
        <taxon>Pseudomonadati</taxon>
        <taxon>Calditrichota</taxon>
        <taxon>Calditrichia</taxon>
        <taxon>Calditrichales</taxon>
        <taxon>Calditrichaceae</taxon>
        <taxon>Caldithrix</taxon>
    </lineage>
</organism>
<proteinExistence type="predicted"/>